<accession>A0ABN9VFK6</accession>
<keyword evidence="3" id="KW-1185">Reference proteome</keyword>
<sequence>MDDDVRAERKRRYQLQQQVERQARQPLHQPVLVEGHASGPTNAAIAQAAPPGGLSQPARSAHPSLPHRQSDADCTEGHCLPVSFGIGGLLVCAKSACFGSLLLLFGSSTVLSKNLPSDASFEQFFSKWFYQEFFPKIAQKLQAELSERARSQNILAGWASHLQSWVLDRTQTLHATVWYEVCAKQALPPQFSSWWCVRTATVNLGSPSRPSLVTFWGAAGNWFLPPWAEADLDNMSMIDSALGGLS</sequence>
<evidence type="ECO:0000313" key="2">
    <source>
        <dbReference type="EMBL" id="CAK0870391.1"/>
    </source>
</evidence>
<gene>
    <name evidence="2" type="ORF">PCOR1329_LOCUS56517</name>
</gene>
<proteinExistence type="predicted"/>
<protein>
    <submittedName>
        <fullName evidence="2">Uncharacterized protein</fullName>
    </submittedName>
</protein>
<evidence type="ECO:0000313" key="3">
    <source>
        <dbReference type="Proteomes" id="UP001189429"/>
    </source>
</evidence>
<dbReference type="Proteomes" id="UP001189429">
    <property type="component" value="Unassembled WGS sequence"/>
</dbReference>
<evidence type="ECO:0000256" key="1">
    <source>
        <dbReference type="SAM" id="MobiDB-lite"/>
    </source>
</evidence>
<comment type="caution">
    <text evidence="2">The sequence shown here is derived from an EMBL/GenBank/DDBJ whole genome shotgun (WGS) entry which is preliminary data.</text>
</comment>
<feature type="region of interest" description="Disordered" evidence="1">
    <location>
        <begin position="1"/>
        <end position="72"/>
    </location>
</feature>
<dbReference type="EMBL" id="CAUYUJ010016955">
    <property type="protein sequence ID" value="CAK0870391.1"/>
    <property type="molecule type" value="Genomic_DNA"/>
</dbReference>
<name>A0ABN9VFK6_9DINO</name>
<reference evidence="2" key="1">
    <citation type="submission" date="2023-10" db="EMBL/GenBank/DDBJ databases">
        <authorList>
            <person name="Chen Y."/>
            <person name="Shah S."/>
            <person name="Dougan E. K."/>
            <person name="Thang M."/>
            <person name="Chan C."/>
        </authorList>
    </citation>
    <scope>NUCLEOTIDE SEQUENCE [LARGE SCALE GENOMIC DNA]</scope>
</reference>
<organism evidence="2 3">
    <name type="scientific">Prorocentrum cordatum</name>
    <dbReference type="NCBI Taxonomy" id="2364126"/>
    <lineage>
        <taxon>Eukaryota</taxon>
        <taxon>Sar</taxon>
        <taxon>Alveolata</taxon>
        <taxon>Dinophyceae</taxon>
        <taxon>Prorocentrales</taxon>
        <taxon>Prorocentraceae</taxon>
        <taxon>Prorocentrum</taxon>
    </lineage>
</organism>